<name>A0ABW4KP17_9BURK</name>
<keyword evidence="3" id="KW-0238">DNA-binding</keyword>
<reference evidence="7" key="1">
    <citation type="journal article" date="2019" name="Int. J. Syst. Evol. Microbiol.">
        <title>The Global Catalogue of Microorganisms (GCM) 10K type strain sequencing project: providing services to taxonomists for standard genome sequencing and annotation.</title>
        <authorList>
            <consortium name="The Broad Institute Genomics Platform"/>
            <consortium name="The Broad Institute Genome Sequencing Center for Infectious Disease"/>
            <person name="Wu L."/>
            <person name="Ma J."/>
        </authorList>
    </citation>
    <scope>NUCLEOTIDE SEQUENCE [LARGE SCALE GENOMIC DNA]</scope>
    <source>
        <strain evidence="7">LMG 29247</strain>
    </source>
</reference>
<organism evidence="6 7">
    <name type="scientific">Ottowia flava</name>
    <dbReference type="NCBI Taxonomy" id="2675430"/>
    <lineage>
        <taxon>Bacteria</taxon>
        <taxon>Pseudomonadati</taxon>
        <taxon>Pseudomonadota</taxon>
        <taxon>Betaproteobacteria</taxon>
        <taxon>Burkholderiales</taxon>
        <taxon>Comamonadaceae</taxon>
        <taxon>Ottowia</taxon>
    </lineage>
</organism>
<dbReference type="EMBL" id="JBHUEJ010000009">
    <property type="protein sequence ID" value="MFD1709740.1"/>
    <property type="molecule type" value="Genomic_DNA"/>
</dbReference>
<evidence type="ECO:0000313" key="6">
    <source>
        <dbReference type="EMBL" id="MFD1709740.1"/>
    </source>
</evidence>
<dbReference type="InterPro" id="IPR036388">
    <property type="entry name" value="WH-like_DNA-bd_sf"/>
</dbReference>
<comment type="caution">
    <text evidence="6">The sequence shown here is derived from an EMBL/GenBank/DDBJ whole genome shotgun (WGS) entry which is preliminary data.</text>
</comment>
<keyword evidence="4" id="KW-0804">Transcription</keyword>
<comment type="similarity">
    <text evidence="1">Belongs to the LysR transcriptional regulatory family.</text>
</comment>
<dbReference type="SUPFAM" id="SSF53850">
    <property type="entry name" value="Periplasmic binding protein-like II"/>
    <property type="match status" value="1"/>
</dbReference>
<dbReference type="Gene3D" id="3.40.190.290">
    <property type="match status" value="1"/>
</dbReference>
<dbReference type="PANTHER" id="PTHR30419">
    <property type="entry name" value="HTH-TYPE TRANSCRIPTIONAL REGULATOR YBHD"/>
    <property type="match status" value="1"/>
</dbReference>
<keyword evidence="2" id="KW-0805">Transcription regulation</keyword>
<evidence type="ECO:0000259" key="5">
    <source>
        <dbReference type="PROSITE" id="PS50931"/>
    </source>
</evidence>
<dbReference type="PROSITE" id="PS50931">
    <property type="entry name" value="HTH_LYSR"/>
    <property type="match status" value="1"/>
</dbReference>
<proteinExistence type="inferred from homology"/>
<sequence length="302" mass="31978">MRLDLIDLRLFLHVHEQGSITAGAARSHMTLASASARIRALEDALGTPLLLRDRRGVQATPAGQTLAREAQAVLAQMDQLQAALAQHIRGPKAHLRLLANTSAATVHLPPLLARFLAAHPGYTLALDERRSADIADALRRGRADLAVLSDAADLQGLDVTPLRADPLVLVVPRGHALAGRRRLALADALGEPFIGLPDTNALQALVTEQARRLQDGWDGRVRLGSLEAVCRMVALGAGVAVVPRAMAEREAASGRLRRVPLSDAWAQRQLVLAGRDLAALPAATARLARFLIDATDGGASGA</sequence>
<gene>
    <name evidence="6" type="ORF">ACFSF0_03925</name>
</gene>
<dbReference type="InterPro" id="IPR005119">
    <property type="entry name" value="LysR_subst-bd"/>
</dbReference>
<dbReference type="RefSeq" id="WP_147913828.1">
    <property type="nucleotide sequence ID" value="NZ_JBHUEJ010000009.1"/>
</dbReference>
<evidence type="ECO:0000256" key="4">
    <source>
        <dbReference type="ARBA" id="ARBA00023163"/>
    </source>
</evidence>
<dbReference type="InterPro" id="IPR050950">
    <property type="entry name" value="HTH-type_LysR_regulators"/>
</dbReference>
<keyword evidence="7" id="KW-1185">Reference proteome</keyword>
<dbReference type="Proteomes" id="UP001597304">
    <property type="component" value="Unassembled WGS sequence"/>
</dbReference>
<dbReference type="SUPFAM" id="SSF46785">
    <property type="entry name" value="Winged helix' DNA-binding domain"/>
    <property type="match status" value="1"/>
</dbReference>
<dbReference type="Gene3D" id="1.10.10.10">
    <property type="entry name" value="Winged helix-like DNA-binding domain superfamily/Winged helix DNA-binding domain"/>
    <property type="match status" value="1"/>
</dbReference>
<evidence type="ECO:0000256" key="2">
    <source>
        <dbReference type="ARBA" id="ARBA00023015"/>
    </source>
</evidence>
<accession>A0ABW4KP17</accession>
<evidence type="ECO:0000256" key="1">
    <source>
        <dbReference type="ARBA" id="ARBA00009437"/>
    </source>
</evidence>
<protein>
    <submittedName>
        <fullName evidence="6">LysR family transcriptional regulator</fullName>
    </submittedName>
</protein>
<evidence type="ECO:0000256" key="3">
    <source>
        <dbReference type="ARBA" id="ARBA00023125"/>
    </source>
</evidence>
<dbReference type="InterPro" id="IPR000847">
    <property type="entry name" value="LysR_HTH_N"/>
</dbReference>
<dbReference type="CDD" id="cd08421">
    <property type="entry name" value="PBP2_LTTR_like_1"/>
    <property type="match status" value="1"/>
</dbReference>
<dbReference type="InterPro" id="IPR036390">
    <property type="entry name" value="WH_DNA-bd_sf"/>
</dbReference>
<dbReference type="Pfam" id="PF03466">
    <property type="entry name" value="LysR_substrate"/>
    <property type="match status" value="1"/>
</dbReference>
<feature type="domain" description="HTH lysR-type" evidence="5">
    <location>
        <begin position="3"/>
        <end position="60"/>
    </location>
</feature>
<dbReference type="PANTHER" id="PTHR30419:SF2">
    <property type="entry name" value="LYSR FAMILY TRANSCRIPTIONAL REGULATOR"/>
    <property type="match status" value="1"/>
</dbReference>
<evidence type="ECO:0000313" key="7">
    <source>
        <dbReference type="Proteomes" id="UP001597304"/>
    </source>
</evidence>
<dbReference type="Pfam" id="PF00126">
    <property type="entry name" value="HTH_1"/>
    <property type="match status" value="1"/>
</dbReference>